<proteinExistence type="inferred from homology"/>
<evidence type="ECO:0000256" key="1">
    <source>
        <dbReference type="ARBA" id="ARBA00004651"/>
    </source>
</evidence>
<protein>
    <submittedName>
        <fullName evidence="10">ABC transporter permease subunit</fullName>
    </submittedName>
</protein>
<keyword evidence="6 7" id="KW-0472">Membrane</keyword>
<keyword evidence="3" id="KW-1003">Cell membrane</keyword>
<accession>A0ABT8S104</accession>
<evidence type="ECO:0000256" key="8">
    <source>
        <dbReference type="SAM" id="MobiDB-lite"/>
    </source>
</evidence>
<feature type="transmembrane region" description="Helical" evidence="7">
    <location>
        <begin position="202"/>
        <end position="221"/>
    </location>
</feature>
<dbReference type="PROSITE" id="PS50928">
    <property type="entry name" value="ABC_TM1"/>
    <property type="match status" value="1"/>
</dbReference>
<sequence>MTTAGNILGAPPPRQQPAPARVPVRRDARPAVTPAVLDEPAAAGVWRTGLVAAAAWLALGVLTVWWPNREVGFSDWNFTQEFGIGAIAVAIALGVVALLAARAGRLGRKLRPAGQWLVAAPLLLALWEALTAKLGLLPPPFFAPPQSLLDVAVEDWARLGLSTAHSLRLLAHGFVLGAGVGFATGVWIGWSRIAGYWVHPVLRFLGPVPASALLPLAFFFAPSSYAAAVFLVGLATFFPVAVLTWSGVASVNKSYYDVARTLGATEWFLVLRVAVPAALPQVFVGLFMGLGASFSVLVTAEMMGVKAGLGWYLQWAQGWAAYPNMYAALLVMAVLCSGLITLLFKVRDRALSWQKGTVKW</sequence>
<dbReference type="PANTHER" id="PTHR30151">
    <property type="entry name" value="ALKANE SULFONATE ABC TRANSPORTER-RELATED, MEMBRANE SUBUNIT"/>
    <property type="match status" value="1"/>
</dbReference>
<comment type="similarity">
    <text evidence="7">Belongs to the binding-protein-dependent transport system permease family.</text>
</comment>
<comment type="caution">
    <text evidence="10">The sequence shown here is derived from an EMBL/GenBank/DDBJ whole genome shotgun (WGS) entry which is preliminary data.</text>
</comment>
<gene>
    <name evidence="10" type="ORF">Q2T77_09910</name>
</gene>
<name>A0ABT8S104_9BURK</name>
<dbReference type="EMBL" id="JAUKVY010000006">
    <property type="protein sequence ID" value="MDO1532601.1"/>
    <property type="molecule type" value="Genomic_DNA"/>
</dbReference>
<keyword evidence="2 7" id="KW-0813">Transport</keyword>
<dbReference type="CDD" id="cd06261">
    <property type="entry name" value="TM_PBP2"/>
    <property type="match status" value="1"/>
</dbReference>
<feature type="transmembrane region" description="Helical" evidence="7">
    <location>
        <begin position="269"/>
        <end position="300"/>
    </location>
</feature>
<evidence type="ECO:0000313" key="11">
    <source>
        <dbReference type="Proteomes" id="UP001169027"/>
    </source>
</evidence>
<feature type="region of interest" description="Disordered" evidence="8">
    <location>
        <begin position="1"/>
        <end position="23"/>
    </location>
</feature>
<dbReference type="SUPFAM" id="SSF161098">
    <property type="entry name" value="MetI-like"/>
    <property type="match status" value="1"/>
</dbReference>
<evidence type="ECO:0000256" key="3">
    <source>
        <dbReference type="ARBA" id="ARBA00022475"/>
    </source>
</evidence>
<dbReference type="PANTHER" id="PTHR30151:SF0">
    <property type="entry name" value="ABC TRANSPORTER PERMEASE PROTEIN MJ0413-RELATED"/>
    <property type="match status" value="1"/>
</dbReference>
<feature type="transmembrane region" description="Helical" evidence="7">
    <location>
        <begin position="82"/>
        <end position="101"/>
    </location>
</feature>
<evidence type="ECO:0000313" key="10">
    <source>
        <dbReference type="EMBL" id="MDO1532601.1"/>
    </source>
</evidence>
<dbReference type="RefSeq" id="WP_301807521.1">
    <property type="nucleotide sequence ID" value="NZ_JAUJZH010000006.1"/>
</dbReference>
<feature type="transmembrane region" description="Helical" evidence="7">
    <location>
        <begin position="113"/>
        <end position="130"/>
    </location>
</feature>
<dbReference type="Proteomes" id="UP001169027">
    <property type="component" value="Unassembled WGS sequence"/>
</dbReference>
<evidence type="ECO:0000256" key="2">
    <source>
        <dbReference type="ARBA" id="ARBA00022448"/>
    </source>
</evidence>
<keyword evidence="5 7" id="KW-1133">Transmembrane helix</keyword>
<evidence type="ECO:0000259" key="9">
    <source>
        <dbReference type="PROSITE" id="PS50928"/>
    </source>
</evidence>
<dbReference type="InterPro" id="IPR035906">
    <property type="entry name" value="MetI-like_sf"/>
</dbReference>
<feature type="domain" description="ABC transmembrane type-1" evidence="9">
    <location>
        <begin position="163"/>
        <end position="344"/>
    </location>
</feature>
<dbReference type="InterPro" id="IPR000515">
    <property type="entry name" value="MetI-like"/>
</dbReference>
<evidence type="ECO:0000256" key="5">
    <source>
        <dbReference type="ARBA" id="ARBA00022989"/>
    </source>
</evidence>
<keyword evidence="11" id="KW-1185">Reference proteome</keyword>
<feature type="transmembrane region" description="Helical" evidence="7">
    <location>
        <begin position="320"/>
        <end position="344"/>
    </location>
</feature>
<evidence type="ECO:0000256" key="4">
    <source>
        <dbReference type="ARBA" id="ARBA00022692"/>
    </source>
</evidence>
<dbReference type="Gene3D" id="1.10.3720.10">
    <property type="entry name" value="MetI-like"/>
    <property type="match status" value="1"/>
</dbReference>
<feature type="transmembrane region" description="Helical" evidence="7">
    <location>
        <begin position="169"/>
        <end position="190"/>
    </location>
</feature>
<dbReference type="Pfam" id="PF00528">
    <property type="entry name" value="BPD_transp_1"/>
    <property type="match status" value="1"/>
</dbReference>
<organism evidence="10 11">
    <name type="scientific">Variovorax ginsengisoli</name>
    <dbReference type="NCBI Taxonomy" id="363844"/>
    <lineage>
        <taxon>Bacteria</taxon>
        <taxon>Pseudomonadati</taxon>
        <taxon>Pseudomonadota</taxon>
        <taxon>Betaproteobacteria</taxon>
        <taxon>Burkholderiales</taxon>
        <taxon>Comamonadaceae</taxon>
        <taxon>Variovorax</taxon>
    </lineage>
</organism>
<keyword evidence="4 7" id="KW-0812">Transmembrane</keyword>
<evidence type="ECO:0000256" key="7">
    <source>
        <dbReference type="RuleBase" id="RU363032"/>
    </source>
</evidence>
<comment type="subcellular location">
    <subcellularLocation>
        <location evidence="1 7">Cell membrane</location>
        <topology evidence="1 7">Multi-pass membrane protein</topology>
    </subcellularLocation>
</comment>
<evidence type="ECO:0000256" key="6">
    <source>
        <dbReference type="ARBA" id="ARBA00023136"/>
    </source>
</evidence>
<feature type="transmembrane region" description="Helical" evidence="7">
    <location>
        <begin position="227"/>
        <end position="248"/>
    </location>
</feature>
<feature type="transmembrane region" description="Helical" evidence="7">
    <location>
        <begin position="49"/>
        <end position="67"/>
    </location>
</feature>
<reference evidence="10" key="1">
    <citation type="submission" date="2023-06" db="EMBL/GenBank/DDBJ databases">
        <authorList>
            <person name="Jiang Y."/>
            <person name="Liu Q."/>
        </authorList>
    </citation>
    <scope>NUCLEOTIDE SEQUENCE</scope>
    <source>
        <strain evidence="10">CGMCC 1.12090</strain>
    </source>
</reference>